<dbReference type="EMBL" id="LZKI01000032">
    <property type="protein sequence ID" value="OBI45255.1"/>
    <property type="molecule type" value="Genomic_DNA"/>
</dbReference>
<protein>
    <submittedName>
        <fullName evidence="1">Polyketide cyclase</fullName>
    </submittedName>
</protein>
<evidence type="ECO:0000313" key="2">
    <source>
        <dbReference type="Proteomes" id="UP000091846"/>
    </source>
</evidence>
<comment type="caution">
    <text evidence="1">The sequence shown here is derived from an EMBL/GenBank/DDBJ whole genome shotgun (WGS) entry which is preliminary data.</text>
</comment>
<dbReference type="SUPFAM" id="SSF55961">
    <property type="entry name" value="Bet v1-like"/>
    <property type="match status" value="1"/>
</dbReference>
<accession>A0A1A2Z4N8</accession>
<dbReference type="Pfam" id="PF10604">
    <property type="entry name" value="Polyketide_cyc2"/>
    <property type="match status" value="1"/>
</dbReference>
<organism evidence="1 2">
    <name type="scientific">Mycobacterium colombiense</name>
    <dbReference type="NCBI Taxonomy" id="339268"/>
    <lineage>
        <taxon>Bacteria</taxon>
        <taxon>Bacillati</taxon>
        <taxon>Actinomycetota</taxon>
        <taxon>Actinomycetes</taxon>
        <taxon>Mycobacteriales</taxon>
        <taxon>Mycobacteriaceae</taxon>
        <taxon>Mycobacterium</taxon>
        <taxon>Mycobacterium avium complex (MAC)</taxon>
    </lineage>
</organism>
<sequence>MSPAPGAGNGIRGYAAGMMLTADRKIAAPPAAVWELLVDLDAWPKWGPTIRGARLDAPHTELGLRATGTVQTSLLVAVPFEVTEFEPGRHWAWKVAGVPATRHRVDPVGGGARVSICVPWWSAPYLTVCAVAVRRIDTMLTGA</sequence>
<dbReference type="InterPro" id="IPR023393">
    <property type="entry name" value="START-like_dom_sf"/>
</dbReference>
<dbReference type="RefSeq" id="WP_065027296.1">
    <property type="nucleotide sequence ID" value="NZ_LZKI01000032.1"/>
</dbReference>
<reference evidence="1 2" key="1">
    <citation type="submission" date="2016-06" db="EMBL/GenBank/DDBJ databases">
        <authorList>
            <person name="Kjaerup R.B."/>
            <person name="Dalgaard T.S."/>
            <person name="Juul-Madsen H.R."/>
        </authorList>
    </citation>
    <scope>NUCLEOTIDE SEQUENCE [LARGE SCALE GENOMIC DNA]</scope>
    <source>
        <strain evidence="1 2">E1334</strain>
    </source>
</reference>
<dbReference type="InterPro" id="IPR019587">
    <property type="entry name" value="Polyketide_cyclase/dehydratase"/>
</dbReference>
<evidence type="ECO:0000313" key="1">
    <source>
        <dbReference type="EMBL" id="OBI45255.1"/>
    </source>
</evidence>
<dbReference type="Proteomes" id="UP000091846">
    <property type="component" value="Unassembled WGS sequence"/>
</dbReference>
<dbReference type="Gene3D" id="3.30.530.20">
    <property type="match status" value="1"/>
</dbReference>
<proteinExistence type="predicted"/>
<name>A0A1A2Z4N8_9MYCO</name>
<gene>
    <name evidence="1" type="ORF">A5708_14740</name>
</gene>
<dbReference type="AlphaFoldDB" id="A0A1A2Z4N8"/>